<dbReference type="PANTHER" id="PTHR30411:SF4">
    <property type="entry name" value="YBAK_AMINOACYL-TRNA SYNTHETASE-ASSOCIATED DOMAIN-CONTAINING PROTEIN"/>
    <property type="match status" value="1"/>
</dbReference>
<dbReference type="InterPro" id="IPR036754">
    <property type="entry name" value="YbaK/aa-tRNA-synt-asso_dom_sf"/>
</dbReference>
<dbReference type="OrthoDB" id="1058301at2759"/>
<sequence>MALVDVNQSKCIEVRLTRIENVLSELEAVWRVKRHLLKRRVSSAVLKVAPRDCYYHWTLQERAAFLDCNIEHLCKSIIVENTAYAKKSINHAYGGRYLCIIVQYQEKLDAEQLSRFVCALVAKETGIAVARKYFSFQHAPKDVCAERTGFEHNGVSPFGSKQFFPVIASEEILKTRSGYVWLGGGAPNFKLKVATSQLVRALDAQVAPNITRLRIN</sequence>
<dbReference type="CDD" id="cd04332">
    <property type="entry name" value="YbaK_like"/>
    <property type="match status" value="1"/>
</dbReference>
<dbReference type="Gene3D" id="3.90.960.10">
    <property type="entry name" value="YbaK/aminoacyl-tRNA synthetase-associated domain"/>
    <property type="match status" value="1"/>
</dbReference>
<accession>A0A024GNN1</accession>
<dbReference type="SUPFAM" id="SSF55826">
    <property type="entry name" value="YbaK/ProRS associated domain"/>
    <property type="match status" value="1"/>
</dbReference>
<dbReference type="STRING" id="65357.A0A024GNN1"/>
<dbReference type="GO" id="GO:0002161">
    <property type="term" value="F:aminoacyl-tRNA deacylase activity"/>
    <property type="evidence" value="ECO:0007669"/>
    <property type="project" value="InterPro"/>
</dbReference>
<protein>
    <recommendedName>
        <fullName evidence="3">YbaK/aminoacyl-tRNA synthetase-associated domain-containing protein</fullName>
    </recommendedName>
</protein>
<organism evidence="1 2">
    <name type="scientific">Albugo candida</name>
    <dbReference type="NCBI Taxonomy" id="65357"/>
    <lineage>
        <taxon>Eukaryota</taxon>
        <taxon>Sar</taxon>
        <taxon>Stramenopiles</taxon>
        <taxon>Oomycota</taxon>
        <taxon>Peronosporomycetes</taxon>
        <taxon>Albuginales</taxon>
        <taxon>Albuginaceae</taxon>
        <taxon>Albugo</taxon>
    </lineage>
</organism>
<evidence type="ECO:0000313" key="2">
    <source>
        <dbReference type="Proteomes" id="UP000053237"/>
    </source>
</evidence>
<comment type="caution">
    <text evidence="1">The sequence shown here is derived from an EMBL/GenBank/DDBJ whole genome shotgun (WGS) entry which is preliminary data.</text>
</comment>
<proteinExistence type="predicted"/>
<dbReference type="AlphaFoldDB" id="A0A024GNN1"/>
<evidence type="ECO:0000313" key="1">
    <source>
        <dbReference type="EMBL" id="CCI48346.1"/>
    </source>
</evidence>
<reference evidence="1 2" key="1">
    <citation type="submission" date="2012-05" db="EMBL/GenBank/DDBJ databases">
        <title>Recombination and specialization in a pathogen metapopulation.</title>
        <authorList>
            <person name="Gardiner A."/>
            <person name="Kemen E."/>
            <person name="Schultz-Larsen T."/>
            <person name="MacLean D."/>
            <person name="Van Oosterhout C."/>
            <person name="Jones J.D.G."/>
        </authorList>
    </citation>
    <scope>NUCLEOTIDE SEQUENCE [LARGE SCALE GENOMIC DNA]</scope>
    <source>
        <strain evidence="1 2">Ac Nc2</strain>
    </source>
</reference>
<dbReference type="PANTHER" id="PTHR30411">
    <property type="entry name" value="CYTOPLASMIC PROTEIN"/>
    <property type="match status" value="1"/>
</dbReference>
<gene>
    <name evidence="1" type="ORF">BN9_094190</name>
</gene>
<dbReference type="InParanoid" id="A0A024GNN1"/>
<dbReference type="EMBL" id="CAIX01000217">
    <property type="protein sequence ID" value="CCI48346.1"/>
    <property type="molecule type" value="Genomic_DNA"/>
</dbReference>
<evidence type="ECO:0008006" key="3">
    <source>
        <dbReference type="Google" id="ProtNLM"/>
    </source>
</evidence>
<name>A0A024GNN1_9STRA</name>
<keyword evidence="2" id="KW-1185">Reference proteome</keyword>
<dbReference type="Proteomes" id="UP000053237">
    <property type="component" value="Unassembled WGS sequence"/>
</dbReference>